<accession>A0A9N9ZHV7</accession>
<evidence type="ECO:0000313" key="2">
    <source>
        <dbReference type="Proteomes" id="UP000775872"/>
    </source>
</evidence>
<name>A0A9N9ZHV7_9HYPO</name>
<evidence type="ECO:0000313" key="1">
    <source>
        <dbReference type="EMBL" id="CAH0055490.1"/>
    </source>
</evidence>
<dbReference type="Proteomes" id="UP000775872">
    <property type="component" value="Unassembled WGS sequence"/>
</dbReference>
<comment type="caution">
    <text evidence="1">The sequence shown here is derived from an EMBL/GenBank/DDBJ whole genome shotgun (WGS) entry which is preliminary data.</text>
</comment>
<dbReference type="AlphaFoldDB" id="A0A9N9ZHV7"/>
<dbReference type="SUPFAM" id="SSF52047">
    <property type="entry name" value="RNI-like"/>
    <property type="match status" value="1"/>
</dbReference>
<keyword evidence="2" id="KW-1185">Reference proteome</keyword>
<dbReference type="SUPFAM" id="SSF81383">
    <property type="entry name" value="F-box domain"/>
    <property type="match status" value="1"/>
</dbReference>
<proteinExistence type="predicted"/>
<gene>
    <name evidence="1" type="ORF">CSOL1703_00017594</name>
</gene>
<dbReference type="OrthoDB" id="4191831at2759"/>
<protein>
    <recommendedName>
        <fullName evidence="3">F-box domain-containing protein</fullName>
    </recommendedName>
</protein>
<dbReference type="EMBL" id="CABFOC020000057">
    <property type="protein sequence ID" value="CAH0055490.1"/>
    <property type="molecule type" value="Genomic_DNA"/>
</dbReference>
<sequence>MAANPFSAVPYEIAAHILSFVPRSDLPTVCLVNKSLCGCAEPILYSDISLEWSHRQKNPPITPLLQKLFRRPELFNCVGVVSLTGDDFVGSNPSPPVTATESAVVELERIIKSFDAPFTDVWVKKLREGSMDAFAALLIAPLSKIRRLTITDNYIQWLDLIGKVLRLKAIGQHLPRFERLKLIVYFHGLDRYTPTLPHRVDEVMALLSVPTVTHLAAHIGGTEIFHWPAGEPDLSCLTSLDLEGCYAAFMSKMLALTRNLKSLSWRWEYVPETGDPWMNNYLDLDAIISAVLHVRETLEKLRFRITLGNYFLGGRPAMDVSGSFDGLINLRRLTELDVPFACLTGFGIKPQPLDRHVPRSVETLSLSTGMLWHDTVLWALGDRRPNDWDVAQQLREFVKRIPTRLPHLHLVKIIDDIGGFRNGKLDEILAKHPLREDIEIVHDFPPLWRLL</sequence>
<dbReference type="InterPro" id="IPR036047">
    <property type="entry name" value="F-box-like_dom_sf"/>
</dbReference>
<evidence type="ECO:0008006" key="3">
    <source>
        <dbReference type="Google" id="ProtNLM"/>
    </source>
</evidence>
<reference evidence="1" key="1">
    <citation type="submission" date="2021-10" db="EMBL/GenBank/DDBJ databases">
        <authorList>
            <person name="Piombo E."/>
        </authorList>
    </citation>
    <scope>NUCLEOTIDE SEQUENCE</scope>
</reference>
<organism evidence="1 2">
    <name type="scientific">Clonostachys solani</name>
    <dbReference type="NCBI Taxonomy" id="160281"/>
    <lineage>
        <taxon>Eukaryota</taxon>
        <taxon>Fungi</taxon>
        <taxon>Dikarya</taxon>
        <taxon>Ascomycota</taxon>
        <taxon>Pezizomycotina</taxon>
        <taxon>Sordariomycetes</taxon>
        <taxon>Hypocreomycetidae</taxon>
        <taxon>Hypocreales</taxon>
        <taxon>Bionectriaceae</taxon>
        <taxon>Clonostachys</taxon>
    </lineage>
</organism>